<proteinExistence type="predicted"/>
<feature type="coiled-coil region" evidence="1">
    <location>
        <begin position="21"/>
        <end position="67"/>
    </location>
</feature>
<keyword evidence="1" id="KW-0175">Coiled coil</keyword>
<evidence type="ECO:0000313" key="2">
    <source>
        <dbReference type="EMBL" id="WUR02296.1"/>
    </source>
</evidence>
<evidence type="ECO:0000256" key="1">
    <source>
        <dbReference type="SAM" id="Coils"/>
    </source>
</evidence>
<reference evidence="2" key="1">
    <citation type="journal article" date="2024" name="BMC Genomics">
        <title>Functional annotation of a divergent genome using sequence and structure-based similarity.</title>
        <authorList>
            <person name="Svedberg D."/>
            <person name="Winiger R.R."/>
            <person name="Berg A."/>
            <person name="Sharma H."/>
            <person name="Tellgren-Roth C."/>
            <person name="Debrunner-Vossbrinck B.A."/>
            <person name="Vossbrinck C.R."/>
            <person name="Barandun J."/>
        </authorList>
    </citation>
    <scope>NUCLEOTIDE SEQUENCE</scope>
    <source>
        <strain evidence="2">Illinois isolate</strain>
    </source>
</reference>
<sequence length="549" mass="64835">MDEINKIYAEIQDLGTLLTDYNVAKTNLKNCDESIKALENKLNSPTKINLENKIQELSKEYADVLNEIKKIDLFTKECYKISEIKTMFEFIFDKDVFIKKCTNFLSSLIYDLYITRDNLVKYFNPENYCIVDLTSEIYKVIKVSNDLNELFNILSNEGRQDIFDKCYNLCKMTFEDILDDVLPDELMIYYDMTHFYLIFASDQTFDLQEEQYFTSISFTNLEFLSNKRNIVNIFYDIFKTNLTQRLLENTINDNSITIANEFFKNTEYFIINVNEWKLDCVMKEVILISKSQKSNKIVETTEKKIYDLIQKVDSNFLPQYISRELFRFLLCMNIYNTIESKRVNKATKIIERGLYKLLMHDEDLFISFADIYLCIRVFPHLPIIPQLTSLRENLFSRITKQATELTKSLQDSLILLKVYFKGKHYDFCESVKKFVPKNSHLSFEITFFNLLYTNIIENILCIKYLPNDKIADISELLRYLLEMSYNIPKESICIYSRFSTLSCIFKNDLPETISDYKAGKLDISKNDLKSLIVLLHKESKTRNTFISSL</sequence>
<dbReference type="KEGG" id="vnx:VNE69_01234"/>
<dbReference type="EMBL" id="CP142726">
    <property type="protein sequence ID" value="WUR02296.1"/>
    <property type="molecule type" value="Genomic_DNA"/>
</dbReference>
<protein>
    <submittedName>
        <fullName evidence="2">Uncharacterized protein</fullName>
    </submittedName>
</protein>
<dbReference type="Proteomes" id="UP001334084">
    <property type="component" value="Chromosome 1"/>
</dbReference>
<dbReference type="AlphaFoldDB" id="A0AAX4J8M8"/>
<organism evidence="2 3">
    <name type="scientific">Vairimorpha necatrix</name>
    <dbReference type="NCBI Taxonomy" id="6039"/>
    <lineage>
        <taxon>Eukaryota</taxon>
        <taxon>Fungi</taxon>
        <taxon>Fungi incertae sedis</taxon>
        <taxon>Microsporidia</taxon>
        <taxon>Nosematidae</taxon>
        <taxon>Vairimorpha</taxon>
    </lineage>
</organism>
<dbReference type="RefSeq" id="XP_065328441.1">
    <property type="nucleotide sequence ID" value="XM_065472369.1"/>
</dbReference>
<accession>A0AAX4J8M8</accession>
<dbReference type="GeneID" id="90540098"/>
<keyword evidence="3" id="KW-1185">Reference proteome</keyword>
<gene>
    <name evidence="2" type="ORF">VNE69_01234</name>
</gene>
<name>A0AAX4J8M8_9MICR</name>
<evidence type="ECO:0000313" key="3">
    <source>
        <dbReference type="Proteomes" id="UP001334084"/>
    </source>
</evidence>